<evidence type="ECO:0000256" key="2">
    <source>
        <dbReference type="ARBA" id="ARBA00023002"/>
    </source>
</evidence>
<evidence type="ECO:0000313" key="6">
    <source>
        <dbReference type="Proteomes" id="UP001174908"/>
    </source>
</evidence>
<dbReference type="PANTHER" id="PTHR42986">
    <property type="entry name" value="BENZALDEHYDE DEHYDROGENASE YFMT"/>
    <property type="match status" value="1"/>
</dbReference>
<evidence type="ECO:0000256" key="1">
    <source>
        <dbReference type="ARBA" id="ARBA00009986"/>
    </source>
</evidence>
<gene>
    <name evidence="5" type="ORF">QTH91_07975</name>
</gene>
<dbReference type="InterPro" id="IPR016160">
    <property type="entry name" value="Ald_DH_CS_CYS"/>
</dbReference>
<dbReference type="InterPro" id="IPR016162">
    <property type="entry name" value="Ald_DH_N"/>
</dbReference>
<reference evidence="5" key="1">
    <citation type="submission" date="2023-06" db="EMBL/GenBank/DDBJ databases">
        <authorList>
            <person name="Jiang Y."/>
            <person name="Liu Q."/>
        </authorList>
    </citation>
    <scope>NUCLEOTIDE SEQUENCE</scope>
    <source>
        <strain evidence="5">CGMCC 1.12089</strain>
    </source>
</reference>
<dbReference type="Gene3D" id="3.40.309.10">
    <property type="entry name" value="Aldehyde Dehydrogenase, Chain A, domain 2"/>
    <property type="match status" value="1"/>
</dbReference>
<protein>
    <submittedName>
        <fullName evidence="5">Aldehyde dehydrogenase family protein</fullName>
    </submittedName>
</protein>
<comment type="similarity">
    <text evidence="1">Belongs to the aldehyde dehydrogenase family.</text>
</comment>
<keyword evidence="2" id="KW-0560">Oxidoreductase</keyword>
<dbReference type="InterPro" id="IPR016161">
    <property type="entry name" value="Ald_DH/histidinol_DH"/>
</dbReference>
<sequence length="498" mass="52757">MNQTTTTAPASAAYEPRAYRQLIAGQWVEAEAGRTFDDFNPYSSELFARIPAASAADTQRAIDAADEAFPAWAAMGARARQAIFLAAATVLERRADEVVLLLALETGCAAPFARFQIQWAAGLLRQAAGYPYLPGGEIVASDTPGVFAMAVRRPLGVVAGISPWNGSLALGFRTVVAPLAAGNTVVLKPSEDAPVCAGLLMGEVFHEAGLPPGVLNVVTHAPGEVGPVADRLFDSPKVRAYNFTGSSATGAQLAARAGAKLKRIALELGGYNPMLVLADADLAYAVDTAVFAAFFHQGQICMNTRKILVHRSLYAAFLDRFVERTSPLRAGDPADPATRLGPLINDRALARVQQGIDDAVARGARRLTGNAPRGRCVDPTVLVDVPPDAPIHCEELFGPVVLVEPFDDEQEALARANATPYGLSASVMTTDVWHGVQLGAQVQAGMVNVNGPTMGGEPQIPFGGVKDSGWARFGRWAIDMFSDLNLVTVSQAKRQYPL</sequence>
<dbReference type="SUPFAM" id="SSF53720">
    <property type="entry name" value="ALDH-like"/>
    <property type="match status" value="1"/>
</dbReference>
<name>A0ABT7N8Y7_9BURK</name>
<dbReference type="Pfam" id="PF00171">
    <property type="entry name" value="Aldedh"/>
    <property type="match status" value="1"/>
</dbReference>
<keyword evidence="3" id="KW-0520">NAD</keyword>
<dbReference type="InterPro" id="IPR016163">
    <property type="entry name" value="Ald_DH_C"/>
</dbReference>
<dbReference type="Proteomes" id="UP001174908">
    <property type="component" value="Unassembled WGS sequence"/>
</dbReference>
<dbReference type="RefSeq" id="WP_286659449.1">
    <property type="nucleotide sequence ID" value="NZ_JASZYV010000001.1"/>
</dbReference>
<dbReference type="PROSITE" id="PS00070">
    <property type="entry name" value="ALDEHYDE_DEHYDR_CYS"/>
    <property type="match status" value="1"/>
</dbReference>
<keyword evidence="6" id="KW-1185">Reference proteome</keyword>
<evidence type="ECO:0000256" key="3">
    <source>
        <dbReference type="ARBA" id="ARBA00023027"/>
    </source>
</evidence>
<evidence type="ECO:0000313" key="5">
    <source>
        <dbReference type="EMBL" id="MDM0044411.1"/>
    </source>
</evidence>
<dbReference type="PANTHER" id="PTHR42986:SF1">
    <property type="entry name" value="BENZALDEHYDE DEHYDROGENASE YFMT"/>
    <property type="match status" value="1"/>
</dbReference>
<proteinExistence type="inferred from homology"/>
<dbReference type="EMBL" id="JASZYV010000001">
    <property type="protein sequence ID" value="MDM0044411.1"/>
    <property type="molecule type" value="Genomic_DNA"/>
</dbReference>
<dbReference type="Gene3D" id="3.40.605.10">
    <property type="entry name" value="Aldehyde Dehydrogenase, Chain A, domain 1"/>
    <property type="match status" value="1"/>
</dbReference>
<feature type="domain" description="Aldehyde dehydrogenase" evidence="4">
    <location>
        <begin position="27"/>
        <end position="483"/>
    </location>
</feature>
<accession>A0ABT7N8Y7</accession>
<organism evidence="5 6">
    <name type="scientific">Variovorax dokdonensis</name>
    <dbReference type="NCBI Taxonomy" id="344883"/>
    <lineage>
        <taxon>Bacteria</taxon>
        <taxon>Pseudomonadati</taxon>
        <taxon>Pseudomonadota</taxon>
        <taxon>Betaproteobacteria</taxon>
        <taxon>Burkholderiales</taxon>
        <taxon>Comamonadaceae</taxon>
        <taxon>Variovorax</taxon>
    </lineage>
</organism>
<dbReference type="InterPro" id="IPR015590">
    <property type="entry name" value="Aldehyde_DH_dom"/>
</dbReference>
<evidence type="ECO:0000259" key="4">
    <source>
        <dbReference type="Pfam" id="PF00171"/>
    </source>
</evidence>
<comment type="caution">
    <text evidence="5">The sequence shown here is derived from an EMBL/GenBank/DDBJ whole genome shotgun (WGS) entry which is preliminary data.</text>
</comment>